<dbReference type="AlphaFoldDB" id="A0A6A5VP84"/>
<evidence type="ECO:0000313" key="3">
    <source>
        <dbReference type="Proteomes" id="UP000800036"/>
    </source>
</evidence>
<reference evidence="2" key="1">
    <citation type="journal article" date="2020" name="Stud. Mycol.">
        <title>101 Dothideomycetes genomes: a test case for predicting lifestyles and emergence of pathogens.</title>
        <authorList>
            <person name="Haridas S."/>
            <person name="Albert R."/>
            <person name="Binder M."/>
            <person name="Bloem J."/>
            <person name="Labutti K."/>
            <person name="Salamov A."/>
            <person name="Andreopoulos B."/>
            <person name="Baker S."/>
            <person name="Barry K."/>
            <person name="Bills G."/>
            <person name="Bluhm B."/>
            <person name="Cannon C."/>
            <person name="Castanera R."/>
            <person name="Culley D."/>
            <person name="Daum C."/>
            <person name="Ezra D."/>
            <person name="Gonzalez J."/>
            <person name="Henrissat B."/>
            <person name="Kuo A."/>
            <person name="Liang C."/>
            <person name="Lipzen A."/>
            <person name="Lutzoni F."/>
            <person name="Magnuson J."/>
            <person name="Mondo S."/>
            <person name="Nolan M."/>
            <person name="Ohm R."/>
            <person name="Pangilinan J."/>
            <person name="Park H.-J."/>
            <person name="Ramirez L."/>
            <person name="Alfaro M."/>
            <person name="Sun H."/>
            <person name="Tritt A."/>
            <person name="Yoshinaga Y."/>
            <person name="Zwiers L.-H."/>
            <person name="Turgeon B."/>
            <person name="Goodwin S."/>
            <person name="Spatafora J."/>
            <person name="Crous P."/>
            <person name="Grigoriev I."/>
        </authorList>
    </citation>
    <scope>NUCLEOTIDE SEQUENCE</scope>
    <source>
        <strain evidence="2">CBS 107.79</strain>
    </source>
</reference>
<feature type="compositionally biased region" description="Low complexity" evidence="1">
    <location>
        <begin position="36"/>
        <end position="46"/>
    </location>
</feature>
<gene>
    <name evidence="2" type="ORF">BU23DRAFT_563946</name>
</gene>
<proteinExistence type="predicted"/>
<feature type="compositionally biased region" description="Polar residues" evidence="1">
    <location>
        <begin position="1"/>
        <end position="26"/>
    </location>
</feature>
<evidence type="ECO:0000313" key="2">
    <source>
        <dbReference type="EMBL" id="KAF1978329.1"/>
    </source>
</evidence>
<dbReference type="EMBL" id="ML976660">
    <property type="protein sequence ID" value="KAF1978329.1"/>
    <property type="molecule type" value="Genomic_DNA"/>
</dbReference>
<name>A0A6A5VP84_9PLEO</name>
<feature type="region of interest" description="Disordered" evidence="1">
    <location>
        <begin position="1"/>
        <end position="107"/>
    </location>
</feature>
<feature type="compositionally biased region" description="Basic residues" evidence="1">
    <location>
        <begin position="83"/>
        <end position="96"/>
    </location>
</feature>
<dbReference type="OrthoDB" id="3795156at2759"/>
<evidence type="ECO:0000256" key="1">
    <source>
        <dbReference type="SAM" id="MobiDB-lite"/>
    </source>
</evidence>
<dbReference type="Proteomes" id="UP000800036">
    <property type="component" value="Unassembled WGS sequence"/>
</dbReference>
<keyword evidence="3" id="KW-1185">Reference proteome</keyword>
<organism evidence="2 3">
    <name type="scientific">Bimuria novae-zelandiae CBS 107.79</name>
    <dbReference type="NCBI Taxonomy" id="1447943"/>
    <lineage>
        <taxon>Eukaryota</taxon>
        <taxon>Fungi</taxon>
        <taxon>Dikarya</taxon>
        <taxon>Ascomycota</taxon>
        <taxon>Pezizomycotina</taxon>
        <taxon>Dothideomycetes</taxon>
        <taxon>Pleosporomycetidae</taxon>
        <taxon>Pleosporales</taxon>
        <taxon>Massarineae</taxon>
        <taxon>Didymosphaeriaceae</taxon>
        <taxon>Bimuria</taxon>
    </lineage>
</organism>
<protein>
    <submittedName>
        <fullName evidence="2">Uncharacterized protein</fullName>
    </submittedName>
</protein>
<accession>A0A6A5VP84</accession>
<sequence>MSRNNPLASRNNLSSPSKASNLSNMQAPVAAPPPDTLDNPLSLLSDSDFEDEPVPARLPPSSGTKKRPIDLTSDSEPDQPAPKKQKQAHPRQKKQAHPQPQPQLQSPARLNLTLTIPENPYPRARAPKLLAHYPATTTTTSNSEGNFTTPKIATSARVTSLLRACPLLNVTPTTLPRPQQLAHEAALSANRAATNAGRGQFFAWRSFAHASRDGREAMVLSGLDSEDVEAEFGWEEENGLPEWKKPFTGLWRDLGGRALERLMPEREGVDGG</sequence>